<comment type="caution">
    <text evidence="6">The sequence shown here is derived from an EMBL/GenBank/DDBJ whole genome shotgun (WGS) entry which is preliminary data.</text>
</comment>
<gene>
    <name evidence="6" type="ORF">EJP67_24460</name>
</gene>
<proteinExistence type="inferred from homology"/>
<dbReference type="PRINTS" id="PR00039">
    <property type="entry name" value="HTHLYSR"/>
</dbReference>
<dbReference type="SUPFAM" id="SSF53850">
    <property type="entry name" value="Periplasmic binding protein-like II"/>
    <property type="match status" value="1"/>
</dbReference>
<name>A0A433MQY5_9BURK</name>
<dbReference type="InterPro" id="IPR036390">
    <property type="entry name" value="WH_DNA-bd_sf"/>
</dbReference>
<dbReference type="GO" id="GO:0003677">
    <property type="term" value="F:DNA binding"/>
    <property type="evidence" value="ECO:0007669"/>
    <property type="project" value="UniProtKB-KW"/>
</dbReference>
<dbReference type="EMBL" id="RXFT01000012">
    <property type="protein sequence ID" value="RUR70212.1"/>
    <property type="molecule type" value="Genomic_DNA"/>
</dbReference>
<evidence type="ECO:0000256" key="4">
    <source>
        <dbReference type="ARBA" id="ARBA00023163"/>
    </source>
</evidence>
<dbReference type="Pfam" id="PF00126">
    <property type="entry name" value="HTH_1"/>
    <property type="match status" value="1"/>
</dbReference>
<dbReference type="PANTHER" id="PTHR30118:SF15">
    <property type="entry name" value="TRANSCRIPTIONAL REGULATORY PROTEIN"/>
    <property type="match status" value="1"/>
</dbReference>
<evidence type="ECO:0000313" key="6">
    <source>
        <dbReference type="EMBL" id="RUR70212.1"/>
    </source>
</evidence>
<comment type="similarity">
    <text evidence="1">Belongs to the LysR transcriptional regulatory family.</text>
</comment>
<dbReference type="SUPFAM" id="SSF46785">
    <property type="entry name" value="Winged helix' DNA-binding domain"/>
    <property type="match status" value="1"/>
</dbReference>
<feature type="domain" description="HTH lysR-type" evidence="5">
    <location>
        <begin position="9"/>
        <end position="66"/>
    </location>
</feature>
<dbReference type="Gene3D" id="3.40.190.10">
    <property type="entry name" value="Periplasmic binding protein-like II"/>
    <property type="match status" value="2"/>
</dbReference>
<evidence type="ECO:0000313" key="7">
    <source>
        <dbReference type="Proteomes" id="UP000281118"/>
    </source>
</evidence>
<sequence>MNGMHMEALDLNLLRLFDAVYRERNVSRAAESLGLTQPAASHGLGRLRLLLADALFTRAPGGVAPTPRADRLAVAVQAALSTLEEALHEPDRFEPQVSRKTFRIHMSDIGEGRFLPALMARLRELSPGVRLETMPLAPGDVAAGLDSGKVDFAFGFLPGVKDTQRAQLLKDRYIVLLRKDHPFVKRRRSGQVLLEALQELDYVAVRTHAETLRILQLLNLEDRLRLTTEHFMVLPAIVRATDLAVVMPRNIARGFAQEGGYAIVEPPFPLRDFTVSLHWSKRFEADPGNRWLRQVITELFSEKP</sequence>
<dbReference type="AlphaFoldDB" id="A0A433MQY5"/>
<reference evidence="6 7" key="1">
    <citation type="submission" date="2018-12" db="EMBL/GenBank/DDBJ databases">
        <title>The genome sequences of Variovorax guangxiensis DSM 27352.</title>
        <authorList>
            <person name="Gao J."/>
            <person name="Sun J."/>
        </authorList>
    </citation>
    <scope>NUCLEOTIDE SEQUENCE [LARGE SCALE GENOMIC DNA]</scope>
    <source>
        <strain evidence="6 7">DSM 27352</strain>
    </source>
</reference>
<dbReference type="GO" id="GO:0003700">
    <property type="term" value="F:DNA-binding transcription factor activity"/>
    <property type="evidence" value="ECO:0007669"/>
    <property type="project" value="InterPro"/>
</dbReference>
<evidence type="ECO:0000256" key="1">
    <source>
        <dbReference type="ARBA" id="ARBA00009437"/>
    </source>
</evidence>
<evidence type="ECO:0000259" key="5">
    <source>
        <dbReference type="PROSITE" id="PS50931"/>
    </source>
</evidence>
<dbReference type="Pfam" id="PF03466">
    <property type="entry name" value="LysR_substrate"/>
    <property type="match status" value="1"/>
</dbReference>
<dbReference type="Proteomes" id="UP000281118">
    <property type="component" value="Unassembled WGS sequence"/>
</dbReference>
<dbReference type="InterPro" id="IPR036388">
    <property type="entry name" value="WH-like_DNA-bd_sf"/>
</dbReference>
<dbReference type="InterPro" id="IPR000847">
    <property type="entry name" value="LysR_HTH_N"/>
</dbReference>
<dbReference type="PROSITE" id="PS50931">
    <property type="entry name" value="HTH_LYSR"/>
    <property type="match status" value="1"/>
</dbReference>
<accession>A0A433MQY5</accession>
<evidence type="ECO:0000256" key="3">
    <source>
        <dbReference type="ARBA" id="ARBA00023125"/>
    </source>
</evidence>
<dbReference type="OrthoDB" id="8583877at2"/>
<keyword evidence="2" id="KW-0805">Transcription regulation</keyword>
<keyword evidence="4" id="KW-0804">Transcription</keyword>
<keyword evidence="3" id="KW-0238">DNA-binding</keyword>
<dbReference type="CDD" id="cd08459">
    <property type="entry name" value="PBP2_DntR_NahR_LinR_like"/>
    <property type="match status" value="1"/>
</dbReference>
<dbReference type="PANTHER" id="PTHR30118">
    <property type="entry name" value="HTH-TYPE TRANSCRIPTIONAL REGULATOR LEUO-RELATED"/>
    <property type="match status" value="1"/>
</dbReference>
<organism evidence="6 7">
    <name type="scientific">Variovorax guangxiensis</name>
    <dbReference type="NCBI Taxonomy" id="1775474"/>
    <lineage>
        <taxon>Bacteria</taxon>
        <taxon>Pseudomonadati</taxon>
        <taxon>Pseudomonadota</taxon>
        <taxon>Betaproteobacteria</taxon>
        <taxon>Burkholderiales</taxon>
        <taxon>Comamonadaceae</taxon>
        <taxon>Variovorax</taxon>
    </lineage>
</organism>
<dbReference type="InterPro" id="IPR050389">
    <property type="entry name" value="LysR-type_TF"/>
</dbReference>
<dbReference type="InterPro" id="IPR005119">
    <property type="entry name" value="LysR_subst-bd"/>
</dbReference>
<protein>
    <submittedName>
        <fullName evidence="6">LysR family transcriptional regulator</fullName>
    </submittedName>
</protein>
<dbReference type="Gene3D" id="1.10.10.10">
    <property type="entry name" value="Winged helix-like DNA-binding domain superfamily/Winged helix DNA-binding domain"/>
    <property type="match status" value="1"/>
</dbReference>
<evidence type="ECO:0000256" key="2">
    <source>
        <dbReference type="ARBA" id="ARBA00023015"/>
    </source>
</evidence>